<name>A0A5B7HRT5_PORTR</name>
<proteinExistence type="predicted"/>
<reference evidence="1 2" key="1">
    <citation type="submission" date="2019-05" db="EMBL/GenBank/DDBJ databases">
        <title>Another draft genome of Portunus trituberculatus and its Hox gene families provides insights of decapod evolution.</title>
        <authorList>
            <person name="Jeong J.-H."/>
            <person name="Song I."/>
            <person name="Kim S."/>
            <person name="Choi T."/>
            <person name="Kim D."/>
            <person name="Ryu S."/>
            <person name="Kim W."/>
        </authorList>
    </citation>
    <scope>NUCLEOTIDE SEQUENCE [LARGE SCALE GENOMIC DNA]</scope>
    <source>
        <tissue evidence="1">Muscle</tissue>
    </source>
</reference>
<dbReference type="Proteomes" id="UP000324222">
    <property type="component" value="Unassembled WGS sequence"/>
</dbReference>
<evidence type="ECO:0000313" key="1">
    <source>
        <dbReference type="EMBL" id="MPC71957.1"/>
    </source>
</evidence>
<dbReference type="EMBL" id="VSRR010033838">
    <property type="protein sequence ID" value="MPC71957.1"/>
    <property type="molecule type" value="Genomic_DNA"/>
</dbReference>
<accession>A0A5B7HRT5</accession>
<dbReference type="AlphaFoldDB" id="A0A5B7HRT5"/>
<evidence type="ECO:0000313" key="2">
    <source>
        <dbReference type="Proteomes" id="UP000324222"/>
    </source>
</evidence>
<organism evidence="1 2">
    <name type="scientific">Portunus trituberculatus</name>
    <name type="common">Swimming crab</name>
    <name type="synonym">Neptunus trituberculatus</name>
    <dbReference type="NCBI Taxonomy" id="210409"/>
    <lineage>
        <taxon>Eukaryota</taxon>
        <taxon>Metazoa</taxon>
        <taxon>Ecdysozoa</taxon>
        <taxon>Arthropoda</taxon>
        <taxon>Crustacea</taxon>
        <taxon>Multicrustacea</taxon>
        <taxon>Malacostraca</taxon>
        <taxon>Eumalacostraca</taxon>
        <taxon>Eucarida</taxon>
        <taxon>Decapoda</taxon>
        <taxon>Pleocyemata</taxon>
        <taxon>Brachyura</taxon>
        <taxon>Eubrachyura</taxon>
        <taxon>Portunoidea</taxon>
        <taxon>Portunidae</taxon>
        <taxon>Portuninae</taxon>
        <taxon>Portunus</taxon>
    </lineage>
</organism>
<keyword evidence="2" id="KW-1185">Reference proteome</keyword>
<sequence>MKPPNMQQNLSSHGKEEIIAYLTRTKILDTEIHSFNFRHDAAVTWSATTPQHPHLCCDVNDH</sequence>
<protein>
    <submittedName>
        <fullName evidence="1">Uncharacterized protein</fullName>
    </submittedName>
</protein>
<gene>
    <name evidence="1" type="ORF">E2C01_066249</name>
</gene>
<comment type="caution">
    <text evidence="1">The sequence shown here is derived from an EMBL/GenBank/DDBJ whole genome shotgun (WGS) entry which is preliminary data.</text>
</comment>